<dbReference type="GO" id="GO:0006302">
    <property type="term" value="P:double-strand break repair"/>
    <property type="evidence" value="ECO:0007669"/>
    <property type="project" value="InterPro"/>
</dbReference>
<dbReference type="CDD" id="cd22671">
    <property type="entry name" value="FHA_APTX-like"/>
    <property type="match status" value="1"/>
</dbReference>
<feature type="domain" description="PBZ-type" evidence="2">
    <location>
        <begin position="287"/>
        <end position="310"/>
    </location>
</feature>
<dbReference type="GeneID" id="108630992"/>
<dbReference type="PANTHER" id="PTHR21315:SF2">
    <property type="entry name" value="APRATAXIN AND PNK-LIKE FACTOR"/>
    <property type="match status" value="1"/>
</dbReference>
<dbReference type="AlphaFoldDB" id="A0AAJ7WFC4"/>
<protein>
    <submittedName>
        <fullName evidence="4">Aprataxin and PNK-like factor isoform X1</fullName>
    </submittedName>
</protein>
<evidence type="ECO:0000313" key="4">
    <source>
        <dbReference type="RefSeq" id="XP_026674363.1"/>
    </source>
</evidence>
<dbReference type="InterPro" id="IPR039253">
    <property type="entry name" value="APLF"/>
</dbReference>
<dbReference type="Pfam" id="PF10283">
    <property type="entry name" value="zf-CCHH"/>
    <property type="match status" value="2"/>
</dbReference>
<dbReference type="RefSeq" id="XP_026674363.1">
    <property type="nucleotide sequence ID" value="XM_026818562.1"/>
</dbReference>
<evidence type="ECO:0000256" key="1">
    <source>
        <dbReference type="SAM" id="MobiDB-lite"/>
    </source>
</evidence>
<organism evidence="3 4">
    <name type="scientific">Ceratina calcarata</name>
    <dbReference type="NCBI Taxonomy" id="156304"/>
    <lineage>
        <taxon>Eukaryota</taxon>
        <taxon>Metazoa</taxon>
        <taxon>Ecdysozoa</taxon>
        <taxon>Arthropoda</taxon>
        <taxon>Hexapoda</taxon>
        <taxon>Insecta</taxon>
        <taxon>Pterygota</taxon>
        <taxon>Neoptera</taxon>
        <taxon>Endopterygota</taxon>
        <taxon>Hymenoptera</taxon>
        <taxon>Apocrita</taxon>
        <taxon>Aculeata</taxon>
        <taxon>Apoidea</taxon>
        <taxon>Anthophila</taxon>
        <taxon>Apidae</taxon>
        <taxon>Ceratina</taxon>
        <taxon>Zadontomerus</taxon>
    </lineage>
</organism>
<reference evidence="4" key="1">
    <citation type="submission" date="2025-08" db="UniProtKB">
        <authorList>
            <consortium name="RefSeq"/>
        </authorList>
    </citation>
    <scope>IDENTIFICATION</scope>
    <source>
        <tissue evidence="4">Whole body</tissue>
    </source>
</reference>
<gene>
    <name evidence="4" type="primary">LOC108630992</name>
</gene>
<name>A0AAJ7WFC4_9HYME</name>
<feature type="region of interest" description="Disordered" evidence="1">
    <location>
        <begin position="309"/>
        <end position="370"/>
    </location>
</feature>
<dbReference type="Proteomes" id="UP000694925">
    <property type="component" value="Unplaced"/>
</dbReference>
<dbReference type="PANTHER" id="PTHR21315">
    <property type="entry name" value="APRATAXIN AND PNK-LIKE FACTOR-RELATED"/>
    <property type="match status" value="1"/>
</dbReference>
<keyword evidence="3" id="KW-1185">Reference proteome</keyword>
<feature type="domain" description="PBZ-type" evidence="2">
    <location>
        <begin position="253"/>
        <end position="275"/>
    </location>
</feature>
<dbReference type="GO" id="GO:0005634">
    <property type="term" value="C:nucleus"/>
    <property type="evidence" value="ECO:0007669"/>
    <property type="project" value="TreeGrafter"/>
</dbReference>
<feature type="region of interest" description="Disordered" evidence="1">
    <location>
        <begin position="168"/>
        <end position="213"/>
    </location>
</feature>
<dbReference type="SUPFAM" id="SSF49879">
    <property type="entry name" value="SMAD/FHA domain"/>
    <property type="match status" value="1"/>
</dbReference>
<feature type="compositionally biased region" description="Acidic residues" evidence="1">
    <location>
        <begin position="334"/>
        <end position="370"/>
    </location>
</feature>
<evidence type="ECO:0000313" key="3">
    <source>
        <dbReference type="Proteomes" id="UP000694925"/>
    </source>
</evidence>
<feature type="compositionally biased region" description="Polar residues" evidence="1">
    <location>
        <begin position="178"/>
        <end position="191"/>
    </location>
</feature>
<dbReference type="Gene3D" id="2.60.200.20">
    <property type="match status" value="1"/>
</dbReference>
<dbReference type="GO" id="GO:0035861">
    <property type="term" value="C:site of double-strand break"/>
    <property type="evidence" value="ECO:0007669"/>
    <property type="project" value="TreeGrafter"/>
</dbReference>
<dbReference type="GO" id="GO:0008408">
    <property type="term" value="F:3'-5' exonuclease activity"/>
    <property type="evidence" value="ECO:0007669"/>
    <property type="project" value="InterPro"/>
</dbReference>
<proteinExistence type="predicted"/>
<dbReference type="GO" id="GO:0003906">
    <property type="term" value="F:DNA-(apurinic or apyrimidinic site) endonuclease activity"/>
    <property type="evidence" value="ECO:0007669"/>
    <property type="project" value="InterPro"/>
</dbReference>
<sequence>MKKLQILRVDNDSVQTVDLRIGENLIGRGVTSDSDDDRVVKHAITINVKSENEITLTPYQIAPCYVKSIDSTRWQLVKLGTTVPLKPGDMCSLVPEKCWFKVQAVATKMESNEENTLKRRVDEDTESVHTKRFCSDSGEGDNVHSSSCHVLHETTDNNGTIEIDEENLSSDRAEDQMQESNGNSMGSTQCTGIGPSTLKETGSSESRLKGARARETSNLALASQENKEDPRSSVQEVQRLEEALSSAVTNVRREKCKYGKDCYRKNPQHKAEFSHVGDPDYDMPDDREECPYGMKCYRKNSDHRQRFKHTVMNKRNERNRQQPRLRATLNNFTDVEDLSGEESVDESVDESEYDPSTDIDSEYELDDESD</sequence>
<dbReference type="InterPro" id="IPR019406">
    <property type="entry name" value="APLF_PBZ"/>
</dbReference>
<evidence type="ECO:0000259" key="2">
    <source>
        <dbReference type="Pfam" id="PF10283"/>
    </source>
</evidence>
<accession>A0AAJ7WFC4</accession>
<dbReference type="InterPro" id="IPR008984">
    <property type="entry name" value="SMAD_FHA_dom_sf"/>
</dbReference>